<proteinExistence type="predicted"/>
<evidence type="ECO:0000313" key="2">
    <source>
        <dbReference type="Proteomes" id="UP000054721"/>
    </source>
</evidence>
<comment type="caution">
    <text evidence="1">The sequence shown here is derived from an EMBL/GenBank/DDBJ whole genome shotgun (WGS) entry which is preliminary data.</text>
</comment>
<accession>A0A0V1KGX6</accession>
<dbReference type="Proteomes" id="UP000054721">
    <property type="component" value="Unassembled WGS sequence"/>
</dbReference>
<organism evidence="1 2">
    <name type="scientific">Trichinella nativa</name>
    <dbReference type="NCBI Taxonomy" id="6335"/>
    <lineage>
        <taxon>Eukaryota</taxon>
        <taxon>Metazoa</taxon>
        <taxon>Ecdysozoa</taxon>
        <taxon>Nematoda</taxon>
        <taxon>Enoplea</taxon>
        <taxon>Dorylaimia</taxon>
        <taxon>Trichinellida</taxon>
        <taxon>Trichinellidae</taxon>
        <taxon>Trichinella</taxon>
    </lineage>
</organism>
<name>A0A0V1KGX6_9BILA</name>
<dbReference type="AlphaFoldDB" id="A0A0V1KGX6"/>
<reference evidence="1 2" key="1">
    <citation type="submission" date="2015-05" db="EMBL/GenBank/DDBJ databases">
        <title>Evolution of Trichinella species and genotypes.</title>
        <authorList>
            <person name="Korhonen P.K."/>
            <person name="Edoardo P."/>
            <person name="Giuseppe L.R."/>
            <person name="Gasser R.B."/>
        </authorList>
    </citation>
    <scope>NUCLEOTIDE SEQUENCE [LARGE SCALE GENOMIC DNA]</scope>
    <source>
        <strain evidence="1">ISS10</strain>
    </source>
</reference>
<sequence length="48" mass="5516">MTPALRTAGFPQAPWHGPLLDRRHLLRVVYTLEHQLALLEFNLQPQGL</sequence>
<dbReference type="EMBL" id="JYDW01003356">
    <property type="protein sequence ID" value="KRZ46448.1"/>
    <property type="molecule type" value="Genomic_DNA"/>
</dbReference>
<gene>
    <name evidence="1" type="ORF">T02_2480</name>
</gene>
<keyword evidence="2" id="KW-1185">Reference proteome</keyword>
<protein>
    <submittedName>
        <fullName evidence="1">Uncharacterized protein</fullName>
    </submittedName>
</protein>
<evidence type="ECO:0000313" key="1">
    <source>
        <dbReference type="EMBL" id="KRZ46448.1"/>
    </source>
</evidence>